<reference evidence="1 2" key="1">
    <citation type="submission" date="2023-01" db="EMBL/GenBank/DDBJ databases">
        <authorList>
            <person name="Whitehead M."/>
        </authorList>
    </citation>
    <scope>NUCLEOTIDE SEQUENCE [LARGE SCALE GENOMIC DNA]</scope>
</reference>
<keyword evidence="2" id="KW-1185">Reference proteome</keyword>
<dbReference type="AlphaFoldDB" id="A0AAV0W561"/>
<dbReference type="Proteomes" id="UP001160148">
    <property type="component" value="Unassembled WGS sequence"/>
</dbReference>
<gene>
    <name evidence="1" type="ORF">MEUPH1_LOCUS7325</name>
</gene>
<name>A0AAV0W561_9HEMI</name>
<dbReference type="EMBL" id="CARXXK010000001">
    <property type="protein sequence ID" value="CAI6350919.1"/>
    <property type="molecule type" value="Genomic_DNA"/>
</dbReference>
<evidence type="ECO:0000313" key="2">
    <source>
        <dbReference type="Proteomes" id="UP001160148"/>
    </source>
</evidence>
<comment type="caution">
    <text evidence="1">The sequence shown here is derived from an EMBL/GenBank/DDBJ whole genome shotgun (WGS) entry which is preliminary data.</text>
</comment>
<proteinExistence type="predicted"/>
<accession>A0AAV0W561</accession>
<evidence type="ECO:0000313" key="1">
    <source>
        <dbReference type="EMBL" id="CAI6350919.1"/>
    </source>
</evidence>
<protein>
    <submittedName>
        <fullName evidence="1">Uncharacterized protein</fullName>
    </submittedName>
</protein>
<organism evidence="1 2">
    <name type="scientific">Macrosiphum euphorbiae</name>
    <name type="common">potato aphid</name>
    <dbReference type="NCBI Taxonomy" id="13131"/>
    <lineage>
        <taxon>Eukaryota</taxon>
        <taxon>Metazoa</taxon>
        <taxon>Ecdysozoa</taxon>
        <taxon>Arthropoda</taxon>
        <taxon>Hexapoda</taxon>
        <taxon>Insecta</taxon>
        <taxon>Pterygota</taxon>
        <taxon>Neoptera</taxon>
        <taxon>Paraneoptera</taxon>
        <taxon>Hemiptera</taxon>
        <taxon>Sternorrhyncha</taxon>
        <taxon>Aphidomorpha</taxon>
        <taxon>Aphidoidea</taxon>
        <taxon>Aphididae</taxon>
        <taxon>Macrosiphini</taxon>
        <taxon>Macrosiphum</taxon>
    </lineage>
</organism>
<sequence length="209" mass="22763">MLMLRLASSGAAAENDVSAGENLFELDTLNAQCHKPTSPTTSASFTPVAGPPPAVTSENFWPPPPPPEVTSENFWPPPPSHAVTSEDFWLPPPPLAVTSENFWPPPPSHAVTSEDFWLPPPPLAVTSENFWPPPPSYAVTSEHFWLPPPPPAVTSENFWPPPPPPPMTTGTAAFRRYPAVQKPCASVRGAEGKKLQTYCRVFVTELRRV</sequence>